<dbReference type="AlphaFoldDB" id="A0A6C0DXC1"/>
<protein>
    <submittedName>
        <fullName evidence="1">Uncharacterized protein</fullName>
    </submittedName>
</protein>
<organism evidence="1">
    <name type="scientific">viral metagenome</name>
    <dbReference type="NCBI Taxonomy" id="1070528"/>
    <lineage>
        <taxon>unclassified sequences</taxon>
        <taxon>metagenomes</taxon>
        <taxon>organismal metagenomes</taxon>
    </lineage>
</organism>
<evidence type="ECO:0000313" key="1">
    <source>
        <dbReference type="EMBL" id="QHT21138.1"/>
    </source>
</evidence>
<accession>A0A6C0DXC1</accession>
<proteinExistence type="predicted"/>
<dbReference type="EMBL" id="MN739686">
    <property type="protein sequence ID" value="QHT21138.1"/>
    <property type="molecule type" value="Genomic_DNA"/>
</dbReference>
<name>A0A6C0DXC1_9ZZZZ</name>
<reference evidence="1" key="1">
    <citation type="journal article" date="2020" name="Nature">
        <title>Giant virus diversity and host interactions through global metagenomics.</title>
        <authorList>
            <person name="Schulz F."/>
            <person name="Roux S."/>
            <person name="Paez-Espino D."/>
            <person name="Jungbluth S."/>
            <person name="Walsh D.A."/>
            <person name="Denef V.J."/>
            <person name="McMahon K.D."/>
            <person name="Konstantinidis K.T."/>
            <person name="Eloe-Fadrosh E.A."/>
            <person name="Kyrpides N.C."/>
            <person name="Woyke T."/>
        </authorList>
    </citation>
    <scope>NUCLEOTIDE SEQUENCE</scope>
    <source>
        <strain evidence="1">GVMAG-M-3300023174-75</strain>
    </source>
</reference>
<sequence length="224" mass="25840">MATRVMMPSGFRVRRIGVDDDHGVADDDEDLLNFIRADFYRLEDENTKSNESEDEKALRYARLEKEIAKAYQDVKQFYHVYSKALDVGLTDIEKLKNEIIKFLMSGKTMSTIDKINNSEMASIILTLHNNKMWDFNSVGNTNRQELEEKANDAATWVLSPENKPLLNKSRAKVSYENYKVRIQEAANDPKKHKPIAIDRGTDMKIQLHTGKYDQEFLEDALTSN</sequence>